<dbReference type="InterPro" id="IPR009057">
    <property type="entry name" value="Homeodomain-like_sf"/>
</dbReference>
<dbReference type="Pfam" id="PF00158">
    <property type="entry name" value="Sigma54_activat"/>
    <property type="match status" value="1"/>
</dbReference>
<dbReference type="InterPro" id="IPR002078">
    <property type="entry name" value="Sigma_54_int"/>
</dbReference>
<dbReference type="GO" id="GO:0006355">
    <property type="term" value="P:regulation of DNA-templated transcription"/>
    <property type="evidence" value="ECO:0007669"/>
    <property type="project" value="InterPro"/>
</dbReference>
<dbReference type="GO" id="GO:0043565">
    <property type="term" value="F:sequence-specific DNA binding"/>
    <property type="evidence" value="ECO:0007669"/>
    <property type="project" value="InterPro"/>
</dbReference>
<dbReference type="InterPro" id="IPR045343">
    <property type="entry name" value="VpsR"/>
</dbReference>
<dbReference type="PROSITE" id="PS00675">
    <property type="entry name" value="SIGMA54_INTERACT_1"/>
    <property type="match status" value="1"/>
</dbReference>
<gene>
    <name evidence="6" type="primary">zraR</name>
    <name evidence="6" type="ORF">PROAA_1000008</name>
</gene>
<dbReference type="FunFam" id="3.40.50.300:FF:000006">
    <property type="entry name" value="DNA-binding transcriptional regulator NtrC"/>
    <property type="match status" value="1"/>
</dbReference>
<dbReference type="PANTHER" id="PTHR32071:SF120">
    <property type="entry name" value="TRANSCRIPTIONAL REGULATOR-RELATED"/>
    <property type="match status" value="1"/>
</dbReference>
<evidence type="ECO:0000256" key="3">
    <source>
        <dbReference type="ARBA" id="ARBA00023015"/>
    </source>
</evidence>
<keyword evidence="1" id="KW-0547">Nucleotide-binding</keyword>
<dbReference type="Gene3D" id="3.40.50.300">
    <property type="entry name" value="P-loop containing nucleotide triphosphate hydrolases"/>
    <property type="match status" value="1"/>
</dbReference>
<feature type="domain" description="Sigma-54 factor interaction" evidence="5">
    <location>
        <begin position="152"/>
        <end position="382"/>
    </location>
</feature>
<dbReference type="InterPro" id="IPR003593">
    <property type="entry name" value="AAA+_ATPase"/>
</dbReference>
<dbReference type="InterPro" id="IPR025662">
    <property type="entry name" value="Sigma_54_int_dom_ATP-bd_1"/>
</dbReference>
<proteinExistence type="predicted"/>
<dbReference type="SUPFAM" id="SSF46689">
    <property type="entry name" value="Homeodomain-like"/>
    <property type="match status" value="1"/>
</dbReference>
<accession>A0A1A8XEU5</accession>
<reference evidence="6 7" key="1">
    <citation type="submission" date="2016-06" db="EMBL/GenBank/DDBJ databases">
        <authorList>
            <person name="Kjaerup R.B."/>
            <person name="Dalgaard T.S."/>
            <person name="Juul-Madsen H.R."/>
        </authorList>
    </citation>
    <scope>NUCLEOTIDE SEQUENCE [LARGE SCALE GENOMIC DNA]</scope>
    <source>
        <strain evidence="6">2</strain>
    </source>
</reference>
<dbReference type="InterPro" id="IPR027417">
    <property type="entry name" value="P-loop_NTPase"/>
</dbReference>
<dbReference type="InterPro" id="IPR002197">
    <property type="entry name" value="HTH_Fis"/>
</dbReference>
<dbReference type="EMBL" id="FLQY01000003">
    <property type="protein sequence ID" value="SBT03256.1"/>
    <property type="molecule type" value="Genomic_DNA"/>
</dbReference>
<dbReference type="GO" id="GO:0005524">
    <property type="term" value="F:ATP binding"/>
    <property type="evidence" value="ECO:0007669"/>
    <property type="project" value="UniProtKB-KW"/>
</dbReference>
<dbReference type="AlphaFoldDB" id="A0A1A8XEU5"/>
<dbReference type="InterPro" id="IPR011006">
    <property type="entry name" value="CheY-like_superfamily"/>
</dbReference>
<dbReference type="SMART" id="SM00382">
    <property type="entry name" value="AAA"/>
    <property type="match status" value="1"/>
</dbReference>
<sequence length="458" mass="51724">MFFRLFWRLQLKSRYVIVLDQHGTITRQLKAQEISDIEFHYAVSVADGKRLLSEEQYSVGLVVFDSPPLLQQEDVEQLARSASMTEWIALVAPFSQESVAFQTFLLAAFYDYHTLPIDLHRLLLTIGRAHGKSLLRLSLRKKRGEEPYRLGMLGDSSGMRAFFMQLEKTIEVDCPVLIGGETGTGKELVAQAIHKHSKRSGGPFVVINCGAIPENLIQSELFGHEKGAFTGADQRKIGSIEAANGGVLFFDEIGDLPLLQQVNLLRFIQERTITRLGSTQVIPVDCRIIAATHIDLQEAIRVGRFREDLYYRLNVVHLNLPALRHRHDDVWLLAENIFQKYSTNRTYCRAQGFSTEALSALKAYQWPGNVRELMNRVHRAAILSESKLISAADLGLEAPDDESRSPTLESARASTDRIVLEHSLRKHKNNVSKAARELGVSRVTFYRMMSKHNVDAMP</sequence>
<keyword evidence="2" id="KW-0067">ATP-binding</keyword>
<dbReference type="PROSITE" id="PS50045">
    <property type="entry name" value="SIGMA54_INTERACT_4"/>
    <property type="match status" value="1"/>
</dbReference>
<dbReference type="PANTHER" id="PTHR32071">
    <property type="entry name" value="TRANSCRIPTIONAL REGULATORY PROTEIN"/>
    <property type="match status" value="1"/>
</dbReference>
<dbReference type="Pfam" id="PF25601">
    <property type="entry name" value="AAA_lid_14"/>
    <property type="match status" value="1"/>
</dbReference>
<dbReference type="SUPFAM" id="SSF52172">
    <property type="entry name" value="CheY-like"/>
    <property type="match status" value="1"/>
</dbReference>
<dbReference type="SUPFAM" id="SSF52540">
    <property type="entry name" value="P-loop containing nucleoside triphosphate hydrolases"/>
    <property type="match status" value="1"/>
</dbReference>
<dbReference type="Pfam" id="PF02954">
    <property type="entry name" value="HTH_8"/>
    <property type="match status" value="1"/>
</dbReference>
<evidence type="ECO:0000256" key="2">
    <source>
        <dbReference type="ARBA" id="ARBA00022840"/>
    </source>
</evidence>
<keyword evidence="7" id="KW-1185">Reference proteome</keyword>
<organism evidence="6 7">
    <name type="scientific">Candidatus Propionivibrio aalborgensis</name>
    <dbReference type="NCBI Taxonomy" id="1860101"/>
    <lineage>
        <taxon>Bacteria</taxon>
        <taxon>Pseudomonadati</taxon>
        <taxon>Pseudomonadota</taxon>
        <taxon>Betaproteobacteria</taxon>
        <taxon>Rhodocyclales</taxon>
        <taxon>Rhodocyclaceae</taxon>
        <taxon>Propionivibrio</taxon>
    </lineage>
</organism>
<dbReference type="PROSITE" id="PS00688">
    <property type="entry name" value="SIGMA54_INTERACT_3"/>
    <property type="match status" value="1"/>
</dbReference>
<dbReference type="Pfam" id="PF20161">
    <property type="entry name" value="VpsR"/>
    <property type="match status" value="1"/>
</dbReference>
<name>A0A1A8XEU5_9RHOO</name>
<evidence type="ECO:0000259" key="5">
    <source>
        <dbReference type="PROSITE" id="PS50045"/>
    </source>
</evidence>
<dbReference type="Gene3D" id="1.10.8.60">
    <property type="match status" value="1"/>
</dbReference>
<evidence type="ECO:0000256" key="1">
    <source>
        <dbReference type="ARBA" id="ARBA00022741"/>
    </source>
</evidence>
<keyword evidence="4" id="KW-0804">Transcription</keyword>
<dbReference type="Gene3D" id="1.10.10.60">
    <property type="entry name" value="Homeodomain-like"/>
    <property type="match status" value="1"/>
</dbReference>
<evidence type="ECO:0000313" key="6">
    <source>
        <dbReference type="EMBL" id="SBT03256.1"/>
    </source>
</evidence>
<dbReference type="Proteomes" id="UP000199600">
    <property type="component" value="Unassembled WGS sequence"/>
</dbReference>
<protein>
    <submittedName>
        <fullName evidence="6">Transcriptional regulatory protein ZraR</fullName>
    </submittedName>
</protein>
<evidence type="ECO:0000313" key="7">
    <source>
        <dbReference type="Proteomes" id="UP000199600"/>
    </source>
</evidence>
<evidence type="ECO:0000256" key="4">
    <source>
        <dbReference type="ARBA" id="ARBA00023163"/>
    </source>
</evidence>
<dbReference type="InterPro" id="IPR058031">
    <property type="entry name" value="AAA_lid_NorR"/>
</dbReference>
<keyword evidence="3" id="KW-0805">Transcription regulation</keyword>
<dbReference type="PRINTS" id="PR01590">
    <property type="entry name" value="HTHFIS"/>
</dbReference>
<dbReference type="InterPro" id="IPR025944">
    <property type="entry name" value="Sigma_54_int_dom_CS"/>
</dbReference>
<dbReference type="CDD" id="cd00009">
    <property type="entry name" value="AAA"/>
    <property type="match status" value="1"/>
</dbReference>